<dbReference type="RefSeq" id="WP_191616824.1">
    <property type="nucleotide sequence ID" value="NZ_JACYFG010000013.1"/>
</dbReference>
<dbReference type="CDD" id="cd07505">
    <property type="entry name" value="HAD_BPGM-like"/>
    <property type="match status" value="1"/>
</dbReference>
<dbReference type="Gene3D" id="1.10.150.240">
    <property type="entry name" value="Putative phosphatase, domain 2"/>
    <property type="match status" value="1"/>
</dbReference>
<dbReference type="PANTHER" id="PTHR18901:SF38">
    <property type="entry name" value="PSEUDOURIDINE-5'-PHOSPHATASE"/>
    <property type="match status" value="1"/>
</dbReference>
<name>A0A927F7I5_9BACT</name>
<evidence type="ECO:0000313" key="1">
    <source>
        <dbReference type="EMBL" id="MBD5779692.1"/>
    </source>
</evidence>
<evidence type="ECO:0000313" key="2">
    <source>
        <dbReference type="Proteomes" id="UP000622317"/>
    </source>
</evidence>
<comment type="caution">
    <text evidence="1">The sequence shown here is derived from an EMBL/GenBank/DDBJ whole genome shotgun (WGS) entry which is preliminary data.</text>
</comment>
<accession>A0A927F7I5</accession>
<sequence length="226" mass="24247">MSGNSAFDAIVWDMDGLIFDTERLSFLAWQAGAKSIGATIDLELFQSLIGMNARAIQAKLLQDLGEGIDVNALTKAAGASYEQLIADGPPLKPGAKECLETIARSPIPQALATSSSFRYASKKLEHHDLLKCFDATVTGDQVSNGKPHPEPYLLAAEKLGLSPARCIAFEDSVNGIQSAKSAGMYTVLIPDMCPHDAVSRSRVDREFSSLVEALPFLCQQFAITQG</sequence>
<protein>
    <submittedName>
        <fullName evidence="1">HAD family phosphatase</fullName>
    </submittedName>
</protein>
<dbReference type="InterPro" id="IPR006439">
    <property type="entry name" value="HAD-SF_hydro_IA"/>
</dbReference>
<dbReference type="SFLD" id="SFLDG01135">
    <property type="entry name" value="C1.5.6:_HAD__Beta-PGM__Phospha"/>
    <property type="match status" value="1"/>
</dbReference>
<dbReference type="PRINTS" id="PR00413">
    <property type="entry name" value="HADHALOGNASE"/>
</dbReference>
<dbReference type="Pfam" id="PF00702">
    <property type="entry name" value="Hydrolase"/>
    <property type="match status" value="1"/>
</dbReference>
<dbReference type="InterPro" id="IPR023198">
    <property type="entry name" value="PGP-like_dom2"/>
</dbReference>
<dbReference type="InterPro" id="IPR023214">
    <property type="entry name" value="HAD_sf"/>
</dbReference>
<dbReference type="Proteomes" id="UP000622317">
    <property type="component" value="Unassembled WGS sequence"/>
</dbReference>
<dbReference type="SFLD" id="SFLDS00003">
    <property type="entry name" value="Haloacid_Dehalogenase"/>
    <property type="match status" value="1"/>
</dbReference>
<gene>
    <name evidence="1" type="ORF">IEN85_09310</name>
</gene>
<dbReference type="InterPro" id="IPR036412">
    <property type="entry name" value="HAD-like_sf"/>
</dbReference>
<dbReference type="AlphaFoldDB" id="A0A927F7I5"/>
<dbReference type="SUPFAM" id="SSF56784">
    <property type="entry name" value="HAD-like"/>
    <property type="match status" value="1"/>
</dbReference>
<dbReference type="SFLD" id="SFLDG01129">
    <property type="entry name" value="C1.5:_HAD__Beta-PGM__Phosphata"/>
    <property type="match status" value="1"/>
</dbReference>
<dbReference type="PANTHER" id="PTHR18901">
    <property type="entry name" value="2-DEOXYGLUCOSE-6-PHOSPHATE PHOSPHATASE 2"/>
    <property type="match status" value="1"/>
</dbReference>
<keyword evidence="2" id="KW-1185">Reference proteome</keyword>
<dbReference type="EMBL" id="JACYFG010000013">
    <property type="protein sequence ID" value="MBD5779692.1"/>
    <property type="molecule type" value="Genomic_DNA"/>
</dbReference>
<organism evidence="1 2">
    <name type="scientific">Pelagicoccus enzymogenes</name>
    <dbReference type="NCBI Taxonomy" id="2773457"/>
    <lineage>
        <taxon>Bacteria</taxon>
        <taxon>Pseudomonadati</taxon>
        <taxon>Verrucomicrobiota</taxon>
        <taxon>Opitutia</taxon>
        <taxon>Puniceicoccales</taxon>
        <taxon>Pelagicoccaceae</taxon>
        <taxon>Pelagicoccus</taxon>
    </lineage>
</organism>
<proteinExistence type="predicted"/>
<dbReference type="Gene3D" id="3.40.50.1000">
    <property type="entry name" value="HAD superfamily/HAD-like"/>
    <property type="match status" value="1"/>
</dbReference>
<reference evidence="1" key="1">
    <citation type="submission" date="2020-09" db="EMBL/GenBank/DDBJ databases">
        <title>Pelagicoccus enzymogenes sp. nov. with an EPS production, isolated from marine sediment.</title>
        <authorList>
            <person name="Feng X."/>
        </authorList>
    </citation>
    <scope>NUCLEOTIDE SEQUENCE</scope>
    <source>
        <strain evidence="1">NFK12</strain>
    </source>
</reference>
<dbReference type="NCBIfam" id="TIGR01509">
    <property type="entry name" value="HAD-SF-IA-v3"/>
    <property type="match status" value="1"/>
</dbReference>